<dbReference type="AlphaFoldDB" id="A0AAE3GZT0"/>
<dbReference type="Proteomes" id="UP001204144">
    <property type="component" value="Unassembled WGS sequence"/>
</dbReference>
<dbReference type="NCBIfam" id="NF040506">
    <property type="entry name" value="PG0870_Nterm"/>
    <property type="match status" value="1"/>
</dbReference>
<name>A0AAE3GZT0_9BACT</name>
<dbReference type="SUPFAM" id="SSF52540">
    <property type="entry name" value="P-loop containing nucleoside triphosphate hydrolases"/>
    <property type="match status" value="1"/>
</dbReference>
<gene>
    <name evidence="3" type="ORF">EGI31_04920</name>
</gene>
<feature type="domain" description="DUF6371" evidence="1">
    <location>
        <begin position="113"/>
        <end position="236"/>
    </location>
</feature>
<accession>A0AAE3GZT0</accession>
<reference evidence="3 4" key="1">
    <citation type="submission" date="2018-11" db="EMBL/GenBank/DDBJ databases">
        <title>Novel bacteria species description.</title>
        <authorList>
            <person name="Han J.-H."/>
        </authorList>
    </citation>
    <scope>NUCLEOTIDE SEQUENCE [LARGE SCALE GENOMIC DNA]</scope>
    <source>
        <strain evidence="3 4">KCTC23259</strain>
    </source>
</reference>
<evidence type="ECO:0000259" key="1">
    <source>
        <dbReference type="Pfam" id="PF19898"/>
    </source>
</evidence>
<comment type="caution">
    <text evidence="3">The sequence shown here is derived from an EMBL/GenBank/DDBJ whole genome shotgun (WGS) entry which is preliminary data.</text>
</comment>
<dbReference type="Pfam" id="PF21957">
    <property type="entry name" value="Zn_ribbon_16"/>
    <property type="match status" value="1"/>
</dbReference>
<protein>
    <submittedName>
        <fullName evidence="3">DUF927 domain-containing protein</fullName>
    </submittedName>
</protein>
<dbReference type="RefSeq" id="WP_255036044.1">
    <property type="nucleotide sequence ID" value="NZ_RJUF01000008.1"/>
</dbReference>
<organism evidence="3 4">
    <name type="scientific">Lacihabitans soyangensis</name>
    <dbReference type="NCBI Taxonomy" id="869394"/>
    <lineage>
        <taxon>Bacteria</taxon>
        <taxon>Pseudomonadati</taxon>
        <taxon>Bacteroidota</taxon>
        <taxon>Cytophagia</taxon>
        <taxon>Cytophagales</taxon>
        <taxon>Leadbetterellaceae</taxon>
        <taxon>Lacihabitans</taxon>
    </lineage>
</organism>
<evidence type="ECO:0000313" key="4">
    <source>
        <dbReference type="Proteomes" id="UP001204144"/>
    </source>
</evidence>
<keyword evidence="4" id="KW-1185">Reference proteome</keyword>
<dbReference type="InterPro" id="IPR045951">
    <property type="entry name" value="DUF6371"/>
</dbReference>
<dbReference type="Pfam" id="PF19898">
    <property type="entry name" value="DUF6371"/>
    <property type="match status" value="1"/>
</dbReference>
<evidence type="ECO:0000313" key="3">
    <source>
        <dbReference type="EMBL" id="MCP9762287.1"/>
    </source>
</evidence>
<dbReference type="EMBL" id="RJUF01000008">
    <property type="protein sequence ID" value="MCP9762287.1"/>
    <property type="molecule type" value="Genomic_DNA"/>
</dbReference>
<dbReference type="Gene3D" id="3.40.50.300">
    <property type="entry name" value="P-loop containing nucleotide triphosphate hydrolases"/>
    <property type="match status" value="1"/>
</dbReference>
<evidence type="ECO:0000259" key="2">
    <source>
        <dbReference type="Pfam" id="PF21957"/>
    </source>
</evidence>
<proteinExistence type="predicted"/>
<dbReference type="InterPro" id="IPR027417">
    <property type="entry name" value="P-loop_NTPase"/>
</dbReference>
<sequence length="875" mass="101885">MVDYKYKFEKHPNKKGTCPACGEKNQFRYYQDQNGERLSTEFGKCERTNSCGYHSKPSKDVTFIAPVKKKIAKVEYIFPDQKLVARITFWNENQESNLHKHWNKIGIPLEHFKKQGVGTDENGNTTFIHRNINGHITNVKKISYNPEGKRDKVKKVNHYLSQPNGETKKFSVCLFGEELLDPEKKRKVIIVESEKSKVIGSFYYPDYDWVACGSCNGLTLDKVKVLEGREVYWLCDADNAGRKNSSINNLHSETFNFHIVDLFPSREDGFDIADSLEVGNKPSLHQEINKISHIVETVEEEHLKNNSVDYRKNTSIWIKTRNNWEVIADNFHIFIKYQTKDDNEEISWIIEVKIKGRPSEFIEISHEDFCSAKKMKTILATKRLSFKANDNHISELHSLLFSTPFNTAKKITRFGFHKESETFFFSNKALSKNGELLIPDNFSIVNPDDFCLSMPLSNHKMKRRFELTENEITFNQWYVEYSKTHTQEKAFVPVCFYIMALFRDVVINHKGSSPILFLKGSAGTGKSSIIRSLTCLFGFQQEDINLKSKNTEAALVKLMSQSANSLIWMDEFHNEFPHEGLLQAAYDNAGYHKTPDQSKSKTDTDSIEIHSALALTSNYIPSNDIFFSRCLLVHVENKEKTHEQKMGFATMKRFEQQGLGCITVELLRHRQLIIEKYDSEFKKLSLELESRFQNENIPERLFSNMAQTMTCALILQKIGKIELCEYTDENDILTEFVNIGEKYIRAQREIQQENSVLSEFFGILQVLFENFQIQEGVHFRFENELLYLRLPSIFPLYKQKYRSIYFKESPDKDSILQDILKLEERDKTEILKTIRFREEENGNSLKNTVTNSLSITYEIYFTKFSLDFTNRRKLA</sequence>
<dbReference type="InterPro" id="IPR047731">
    <property type="entry name" value="Zinc_ribbon_put"/>
</dbReference>
<feature type="domain" description="Zinc beta-ribbon finger putative" evidence="2">
    <location>
        <begin position="4"/>
        <end position="59"/>
    </location>
</feature>